<sequence length="436" mass="46910">MPQETTPKSTAPWIISVAVAAFAIGVATSDTIRNIVFYIQDAIMTYKGGNIPQVLTGLPPQAQSIPPSTFTALSVVPPESIADIKTIFVPPGSTMESLKERPFHIYHPDFLNLLGRNPTLTLIADAGTDPLFHEAVVWYPPTDEVFIAQSAGPLSAGTGLNKSSVISKISLSEAMAVSNERNAVGKVQVHTVPTEPPVINPNGGTNYKGAILFTGEGMGPDVPPTLFIANPTEPYNTSILVNNFFGRQFNSLNDVSVNYRNKHIYFTDTVYGYLQDFRPKPGLPNQVYRLDPATGAITVVADEFVSCNGITFSHDGRYAYITDTGASKAFYGYDNTGASTIYRYTVARDGTFEHRKVFAYVAVGFVDGIHCDSKGNVYAGVGDGIHVWNPSGNLLGKIFLGEASANFQFTGDGRMVIGAETHLYYATLAAKGAPIS</sequence>
<accession>A0A2T3YYB8</accession>
<dbReference type="InterPro" id="IPR052988">
    <property type="entry name" value="Oryzine_lactonohydrolase"/>
</dbReference>
<dbReference type="AlphaFoldDB" id="A0A2T3YYB8"/>
<dbReference type="EMBL" id="KZ679267">
    <property type="protein sequence ID" value="PTB37559.1"/>
    <property type="molecule type" value="Genomic_DNA"/>
</dbReference>
<dbReference type="Gene3D" id="2.120.10.30">
    <property type="entry name" value="TolB, C-terminal domain"/>
    <property type="match status" value="1"/>
</dbReference>
<proteinExistence type="predicted"/>
<organism evidence="2 3">
    <name type="scientific">Trichoderma asperellum (strain ATCC 204424 / CBS 433.97 / NBRC 101777)</name>
    <dbReference type="NCBI Taxonomy" id="1042311"/>
    <lineage>
        <taxon>Eukaryota</taxon>
        <taxon>Fungi</taxon>
        <taxon>Dikarya</taxon>
        <taxon>Ascomycota</taxon>
        <taxon>Pezizomycotina</taxon>
        <taxon>Sordariomycetes</taxon>
        <taxon>Hypocreomycetidae</taxon>
        <taxon>Hypocreales</taxon>
        <taxon>Hypocreaceae</taxon>
        <taxon>Trichoderma</taxon>
    </lineage>
</organism>
<dbReference type="InterPro" id="IPR011042">
    <property type="entry name" value="6-blade_b-propeller_TolB-like"/>
</dbReference>
<feature type="domain" description="SMP-30/Gluconolactonase/LRE-like region" evidence="1">
    <location>
        <begin position="246"/>
        <end position="412"/>
    </location>
</feature>
<keyword evidence="3" id="KW-1185">Reference proteome</keyword>
<dbReference type="PANTHER" id="PTHR47064">
    <property type="entry name" value="PUTATIVE (AFU_ORTHOLOGUE AFUA_1G08990)-RELATED"/>
    <property type="match status" value="1"/>
</dbReference>
<evidence type="ECO:0000313" key="2">
    <source>
        <dbReference type="EMBL" id="PTB37559.1"/>
    </source>
</evidence>
<dbReference type="Pfam" id="PF08450">
    <property type="entry name" value="SGL"/>
    <property type="match status" value="1"/>
</dbReference>
<dbReference type="OrthoDB" id="423498at2759"/>
<evidence type="ECO:0000313" key="3">
    <source>
        <dbReference type="Proteomes" id="UP000240493"/>
    </source>
</evidence>
<reference evidence="2 3" key="1">
    <citation type="submission" date="2016-07" db="EMBL/GenBank/DDBJ databases">
        <title>Multiple horizontal gene transfer events from other fungi enriched the ability of initially mycotrophic Trichoderma (Ascomycota) to feed on dead plant biomass.</title>
        <authorList>
            <consortium name="DOE Joint Genome Institute"/>
            <person name="Aerts A."/>
            <person name="Atanasova L."/>
            <person name="Chenthamara K."/>
            <person name="Zhang J."/>
            <person name="Grujic M."/>
            <person name="Henrissat B."/>
            <person name="Kuo A."/>
            <person name="Salamov A."/>
            <person name="Lipzen A."/>
            <person name="Labutti K."/>
            <person name="Barry K."/>
            <person name="Miao Y."/>
            <person name="Rahimi M.J."/>
            <person name="Shen Q."/>
            <person name="Grigoriev I.V."/>
            <person name="Kubicek C.P."/>
            <person name="Druzhinina I.S."/>
        </authorList>
    </citation>
    <scope>NUCLEOTIDE SEQUENCE [LARGE SCALE GENOMIC DNA]</scope>
    <source>
        <strain evidence="2 3">CBS 433.97</strain>
    </source>
</reference>
<gene>
    <name evidence="2" type="ORF">M441DRAFT_60748</name>
</gene>
<dbReference type="STRING" id="1042311.A0A2T3YYB8"/>
<dbReference type="InterPro" id="IPR013658">
    <property type="entry name" value="SGL"/>
</dbReference>
<name>A0A2T3YYB8_TRIA4</name>
<dbReference type="PANTHER" id="PTHR47064:SF2">
    <property type="entry name" value="SMP-30_GLUCONOLACTONASE_LRE-LIKE REGION DOMAIN-CONTAINING PROTEIN-RELATED"/>
    <property type="match status" value="1"/>
</dbReference>
<evidence type="ECO:0000259" key="1">
    <source>
        <dbReference type="Pfam" id="PF08450"/>
    </source>
</evidence>
<protein>
    <recommendedName>
        <fullName evidence="1">SMP-30/Gluconolactonase/LRE-like region domain-containing protein</fullName>
    </recommendedName>
</protein>
<dbReference type="Proteomes" id="UP000240493">
    <property type="component" value="Unassembled WGS sequence"/>
</dbReference>
<dbReference type="SUPFAM" id="SSF63829">
    <property type="entry name" value="Calcium-dependent phosphotriesterase"/>
    <property type="match status" value="1"/>
</dbReference>